<keyword evidence="1 5" id="KW-0846">Cobalamin</keyword>
<keyword evidence="8" id="KW-1185">Reference proteome</keyword>
<evidence type="ECO:0000256" key="2">
    <source>
        <dbReference type="ARBA" id="ARBA00023239"/>
    </source>
</evidence>
<evidence type="ECO:0000256" key="4">
    <source>
        <dbReference type="ARBA" id="ARBA00024446"/>
    </source>
</evidence>
<feature type="region of interest" description="Disordered" evidence="6">
    <location>
        <begin position="1"/>
        <end position="25"/>
    </location>
</feature>
<dbReference type="NCBIfam" id="NF003971">
    <property type="entry name" value="PRK05465.1"/>
    <property type="match status" value="1"/>
</dbReference>
<dbReference type="RefSeq" id="WP_286661104.1">
    <property type="nucleotide sequence ID" value="NZ_JASZYV010000003.1"/>
</dbReference>
<sequence length="282" mass="30244">MTTNERSPAAPDKESPAWTTPSPWTAWRDATPARIALGRSGDALPTGELLRFGWAHAGARDAIHAQADFDALQAQLQDQHWPAPPLCVRSQAPDRATYLRRPDLGRALAPEDAQRLDELGRASADGFDLCLVIGDGLSALAIERHAVPLLSALRSLLPATLAIAPLVLAEQARVALADDIGQRLRARLSVIALGERPGLSAPDSLGVYLTFSPRVGNTDAQRNCISNVRTEGQTPAQAAARLAWLIRMALKRGESGVALKDESEYAVLDDASPNPRQHGDDE</sequence>
<evidence type="ECO:0000256" key="5">
    <source>
        <dbReference type="HAMAP-Rule" id="MF_00601"/>
    </source>
</evidence>
<dbReference type="Pfam" id="PF05985">
    <property type="entry name" value="EutC"/>
    <property type="match status" value="1"/>
</dbReference>
<keyword evidence="4 5" id="KW-1283">Bacterial microcompartment</keyword>
<feature type="binding site" evidence="5">
    <location>
        <position position="174"/>
    </location>
    <ligand>
        <name>adenosylcob(III)alamin</name>
        <dbReference type="ChEBI" id="CHEBI:18408"/>
    </ligand>
</feature>
<comment type="subunit">
    <text evidence="5">The basic unit is a heterodimer which dimerizes to form tetramers. The heterotetramers trimerize; 6 large subunits form a core ring with 6 small subunits projecting outwards.</text>
</comment>
<feature type="binding site" evidence="5">
    <location>
        <position position="195"/>
    </location>
    <ligand>
        <name>adenosylcob(III)alamin</name>
        <dbReference type="ChEBI" id="CHEBI:18408"/>
    </ligand>
</feature>
<dbReference type="HAMAP" id="MF_00601">
    <property type="entry name" value="EutC"/>
    <property type="match status" value="1"/>
</dbReference>
<dbReference type="EMBL" id="JASZYV010000003">
    <property type="protein sequence ID" value="MDM0046005.1"/>
    <property type="molecule type" value="Genomic_DNA"/>
</dbReference>
<keyword evidence="2 5" id="KW-0456">Lyase</keyword>
<comment type="similarity">
    <text evidence="5">Belongs to the EutC family.</text>
</comment>
<keyword evidence="3 5" id="KW-0170">Cobalt</keyword>
<dbReference type="EC" id="4.3.1.7" evidence="5"/>
<dbReference type="InterPro" id="IPR042251">
    <property type="entry name" value="EutC_C"/>
</dbReference>
<organism evidence="7 8">
    <name type="scientific">Variovorax dokdonensis</name>
    <dbReference type="NCBI Taxonomy" id="344883"/>
    <lineage>
        <taxon>Bacteria</taxon>
        <taxon>Pseudomonadati</taxon>
        <taxon>Pseudomonadota</taxon>
        <taxon>Betaproteobacteria</taxon>
        <taxon>Burkholderiales</taxon>
        <taxon>Comamonadaceae</taxon>
        <taxon>Variovorax</taxon>
    </lineage>
</organism>
<comment type="cofactor">
    <cofactor evidence="5">
        <name>adenosylcob(III)alamin</name>
        <dbReference type="ChEBI" id="CHEBI:18408"/>
    </cofactor>
    <text evidence="5">Binds between the large and small subunits.</text>
</comment>
<dbReference type="Gene3D" id="1.10.30.40">
    <property type="entry name" value="Ethanolamine ammonia-lyase light chain (EutC), N-terminal domain"/>
    <property type="match status" value="1"/>
</dbReference>
<evidence type="ECO:0000256" key="1">
    <source>
        <dbReference type="ARBA" id="ARBA00022628"/>
    </source>
</evidence>
<dbReference type="GO" id="GO:0008851">
    <property type="term" value="F:ethanolamine ammonia-lyase activity"/>
    <property type="evidence" value="ECO:0007669"/>
    <property type="project" value="UniProtKB-EC"/>
</dbReference>
<dbReference type="PANTHER" id="PTHR39330">
    <property type="entry name" value="ETHANOLAMINE AMMONIA-LYASE LIGHT CHAIN"/>
    <property type="match status" value="1"/>
</dbReference>
<evidence type="ECO:0000256" key="3">
    <source>
        <dbReference type="ARBA" id="ARBA00023285"/>
    </source>
</evidence>
<proteinExistence type="inferred from homology"/>
<evidence type="ECO:0000313" key="8">
    <source>
        <dbReference type="Proteomes" id="UP001174908"/>
    </source>
</evidence>
<dbReference type="Proteomes" id="UP001174908">
    <property type="component" value="Unassembled WGS sequence"/>
</dbReference>
<evidence type="ECO:0000313" key="7">
    <source>
        <dbReference type="EMBL" id="MDM0046005.1"/>
    </source>
</evidence>
<evidence type="ECO:0000256" key="6">
    <source>
        <dbReference type="SAM" id="MobiDB-lite"/>
    </source>
</evidence>
<dbReference type="PIRSF" id="PIRSF018982">
    <property type="entry name" value="EutC"/>
    <property type="match status" value="1"/>
</dbReference>
<dbReference type="Gene3D" id="3.40.50.11240">
    <property type="entry name" value="Ethanolamine ammonia-lyase light chain (EutC)"/>
    <property type="match status" value="1"/>
</dbReference>
<comment type="caution">
    <text evidence="7">The sequence shown here is derived from an EMBL/GenBank/DDBJ whole genome shotgun (WGS) entry which is preliminary data.</text>
</comment>
<feature type="binding site" evidence="5">
    <location>
        <position position="224"/>
    </location>
    <ligand>
        <name>adenosylcob(III)alamin</name>
        <dbReference type="ChEBI" id="CHEBI:18408"/>
    </ligand>
</feature>
<reference evidence="7" key="1">
    <citation type="submission" date="2023-06" db="EMBL/GenBank/DDBJ databases">
        <authorList>
            <person name="Jiang Y."/>
            <person name="Liu Q."/>
        </authorList>
    </citation>
    <scope>NUCLEOTIDE SEQUENCE</scope>
    <source>
        <strain evidence="7">CGMCC 1.12089</strain>
    </source>
</reference>
<comment type="pathway">
    <text evidence="5">Amine and polyamine degradation; ethanolamine degradation.</text>
</comment>
<dbReference type="InterPro" id="IPR042255">
    <property type="entry name" value="EutC_N"/>
</dbReference>
<comment type="catalytic activity">
    <reaction evidence="5">
        <text>ethanolamine = acetaldehyde + NH4(+)</text>
        <dbReference type="Rhea" id="RHEA:15313"/>
        <dbReference type="ChEBI" id="CHEBI:15343"/>
        <dbReference type="ChEBI" id="CHEBI:28938"/>
        <dbReference type="ChEBI" id="CHEBI:57603"/>
        <dbReference type="EC" id="4.3.1.7"/>
    </reaction>
</comment>
<protein>
    <recommendedName>
        <fullName evidence="5">Ethanolamine ammonia-lyase small subunit</fullName>
        <shortName evidence="5">EAL small subunit</shortName>
        <ecNumber evidence="5">4.3.1.7</ecNumber>
    </recommendedName>
</protein>
<dbReference type="InterPro" id="IPR009246">
    <property type="entry name" value="EutC"/>
</dbReference>
<gene>
    <name evidence="5 7" type="primary">eutC</name>
    <name evidence="7" type="ORF">QTH91_16065</name>
</gene>
<comment type="function">
    <text evidence="5">Catalyzes the deamination of various vicinal amino-alcohols to oxo compounds. Allows this organism to utilize ethanolamine as the sole source of nitrogen and carbon in the presence of external vitamin B12.</text>
</comment>
<name>A0ABT7NDH5_9BURK</name>
<dbReference type="PANTHER" id="PTHR39330:SF1">
    <property type="entry name" value="ETHANOLAMINE AMMONIA-LYASE SMALL SUBUNIT"/>
    <property type="match status" value="1"/>
</dbReference>
<accession>A0ABT7NDH5</accession>
<comment type="subcellular location">
    <subcellularLocation>
        <location evidence="5">Bacterial microcompartment</location>
    </subcellularLocation>
</comment>